<dbReference type="InterPro" id="IPR029070">
    <property type="entry name" value="Chitinase_insertion_sf"/>
</dbReference>
<dbReference type="GO" id="GO:0008061">
    <property type="term" value="F:chitin binding"/>
    <property type="evidence" value="ECO:0007669"/>
    <property type="project" value="InterPro"/>
</dbReference>
<proteinExistence type="predicted"/>
<protein>
    <submittedName>
        <fullName evidence="3">Copper amine oxidase N-terminal domain-containing protein</fullName>
    </submittedName>
</protein>
<organism evidence="3 4">
    <name type="scientific">Dendrosporobacter quercicolus</name>
    <dbReference type="NCBI Taxonomy" id="146817"/>
    <lineage>
        <taxon>Bacteria</taxon>
        <taxon>Bacillati</taxon>
        <taxon>Bacillota</taxon>
        <taxon>Negativicutes</taxon>
        <taxon>Selenomonadales</taxon>
        <taxon>Sporomusaceae</taxon>
        <taxon>Dendrosporobacter</taxon>
    </lineage>
</organism>
<dbReference type="GO" id="GO:0005975">
    <property type="term" value="P:carbohydrate metabolic process"/>
    <property type="evidence" value="ECO:0007669"/>
    <property type="project" value="InterPro"/>
</dbReference>
<evidence type="ECO:0000313" key="3">
    <source>
        <dbReference type="EMBL" id="SDM78933.1"/>
    </source>
</evidence>
<dbReference type="PANTHER" id="PTHR46066">
    <property type="entry name" value="CHITINASE DOMAIN-CONTAINING PROTEIN 1 FAMILY MEMBER"/>
    <property type="match status" value="1"/>
</dbReference>
<reference evidence="3 4" key="1">
    <citation type="submission" date="2016-10" db="EMBL/GenBank/DDBJ databases">
        <authorList>
            <person name="de Groot N.N."/>
        </authorList>
    </citation>
    <scope>NUCLEOTIDE SEQUENCE [LARGE SCALE GENOMIC DNA]</scope>
    <source>
        <strain evidence="3 4">DSM 1736</strain>
    </source>
</reference>
<sequence>MKKNLLMVAVLLLCSLISSIALANPAESNIVIITNDGQQPLHLAEQALVDQYRVMLPVAVIKEYLYNAVELDAANNRAVVNFGLPKFRLETEKLDELIYSGVKLNFPVKKIDGKPYINFYGLDKLFGVTVDYQESSRTVRIRPGQNSFFAPLKLNKPRSRQAFTGKINLVWDHITGEPRDLALAAKVPGLDVLSPTWFAIVSPDGLVASKADLKYVQDAHDKGYQVWALVSNSFDRDLTRAVLHNEWARRNVIKQLLVYSSLYGLDGINIDFENIYDEDRDRLTEFVRELTAALKEQNSIVSIDITVPSPASSWSQCYDRAALGQIVDYVMVMTYDEHWRTSPVSGPVASLGWVEQGLVATLRSIPSEKLLMGVPFYTREWEETSENGKVTVKPRTLSMTQAQQIVQANALEPVWLADKGQYYTEYTKEGKTYRIWLEDEKSIALKANLAGKYQLAGAASWRKGFEQPAIWDILKSALKHR</sequence>
<evidence type="ECO:0000313" key="4">
    <source>
        <dbReference type="Proteomes" id="UP000214880"/>
    </source>
</evidence>
<dbReference type="Gene3D" id="3.20.20.80">
    <property type="entry name" value="Glycosidases"/>
    <property type="match status" value="1"/>
</dbReference>
<gene>
    <name evidence="3" type="ORF">SAMN04488502_107109</name>
</gene>
<dbReference type="InterPro" id="IPR011583">
    <property type="entry name" value="Chitinase_II/V-like_cat"/>
</dbReference>
<dbReference type="Proteomes" id="UP000214880">
    <property type="component" value="Unassembled WGS sequence"/>
</dbReference>
<accession>A0A1G9W3R3</accession>
<dbReference type="Gene3D" id="3.10.50.10">
    <property type="match status" value="1"/>
</dbReference>
<feature type="chain" id="PRO_5011575170" evidence="1">
    <location>
        <begin position="24"/>
        <end position="481"/>
    </location>
</feature>
<dbReference type="EMBL" id="FNHB01000007">
    <property type="protein sequence ID" value="SDM78933.1"/>
    <property type="molecule type" value="Genomic_DNA"/>
</dbReference>
<feature type="domain" description="GH18" evidence="2">
    <location>
        <begin position="165"/>
        <end position="481"/>
    </location>
</feature>
<name>A0A1G9W3R3_9FIRM</name>
<evidence type="ECO:0000256" key="1">
    <source>
        <dbReference type="SAM" id="SignalP"/>
    </source>
</evidence>
<dbReference type="Pfam" id="PF07833">
    <property type="entry name" value="Cu_amine_oxidN1"/>
    <property type="match status" value="1"/>
</dbReference>
<dbReference type="STRING" id="146817.SAMN04488502_107109"/>
<dbReference type="PROSITE" id="PS51910">
    <property type="entry name" value="GH18_2"/>
    <property type="match status" value="1"/>
</dbReference>
<dbReference type="Pfam" id="PF00704">
    <property type="entry name" value="Glyco_hydro_18"/>
    <property type="match status" value="1"/>
</dbReference>
<dbReference type="InterPro" id="IPR012854">
    <property type="entry name" value="Cu_amine_oxidase-like_N"/>
</dbReference>
<keyword evidence="4" id="KW-1185">Reference proteome</keyword>
<feature type="signal peptide" evidence="1">
    <location>
        <begin position="1"/>
        <end position="23"/>
    </location>
</feature>
<dbReference type="PANTHER" id="PTHR46066:SF2">
    <property type="entry name" value="CHITINASE DOMAIN-CONTAINING PROTEIN 1"/>
    <property type="match status" value="1"/>
</dbReference>
<dbReference type="RefSeq" id="WP_173812703.1">
    <property type="nucleotide sequence ID" value="NZ_FNHB01000007.1"/>
</dbReference>
<dbReference type="InterPro" id="IPR017853">
    <property type="entry name" value="GH"/>
</dbReference>
<dbReference type="InterPro" id="IPR001223">
    <property type="entry name" value="Glyco_hydro18_cat"/>
</dbReference>
<dbReference type="AlphaFoldDB" id="A0A1G9W3R3"/>
<keyword evidence="1" id="KW-0732">Signal</keyword>
<evidence type="ECO:0000259" key="2">
    <source>
        <dbReference type="PROSITE" id="PS51910"/>
    </source>
</evidence>
<dbReference type="SMART" id="SM00636">
    <property type="entry name" value="Glyco_18"/>
    <property type="match status" value="1"/>
</dbReference>
<dbReference type="SUPFAM" id="SSF51445">
    <property type="entry name" value="(Trans)glycosidases"/>
    <property type="match status" value="1"/>
</dbReference>